<dbReference type="Pfam" id="PF08544">
    <property type="entry name" value="GHMP_kinases_C"/>
    <property type="match status" value="1"/>
</dbReference>
<dbReference type="AlphaFoldDB" id="A0A645FHV8"/>
<evidence type="ECO:0000259" key="2">
    <source>
        <dbReference type="Pfam" id="PF08544"/>
    </source>
</evidence>
<accession>A0A645FHV8</accession>
<reference evidence="3" key="1">
    <citation type="submission" date="2019-08" db="EMBL/GenBank/DDBJ databases">
        <authorList>
            <person name="Kucharzyk K."/>
            <person name="Murdoch R.W."/>
            <person name="Higgins S."/>
            <person name="Loffler F."/>
        </authorList>
    </citation>
    <scope>NUCLEOTIDE SEQUENCE</scope>
</reference>
<comment type="caution">
    <text evidence="3">The sequence shown here is derived from an EMBL/GenBank/DDBJ whole genome shotgun (WGS) entry which is preliminary data.</text>
</comment>
<keyword evidence="3" id="KW-0418">Kinase</keyword>
<organism evidence="3">
    <name type="scientific">bioreactor metagenome</name>
    <dbReference type="NCBI Taxonomy" id="1076179"/>
    <lineage>
        <taxon>unclassified sequences</taxon>
        <taxon>metagenomes</taxon>
        <taxon>ecological metagenomes</taxon>
    </lineage>
</organism>
<sequence>MANSLEKPAIDLLPEIQTVKDRLRKIGCKMVLMSGSGSPVFAISQDKKILQKACQMFENDYEVELTKVLKGENK</sequence>
<evidence type="ECO:0000313" key="3">
    <source>
        <dbReference type="EMBL" id="MPN13988.1"/>
    </source>
</evidence>
<dbReference type="PANTHER" id="PTHR43527">
    <property type="entry name" value="4-DIPHOSPHOCYTIDYL-2-C-METHYL-D-ERYTHRITOL KINASE, CHLOROPLASTIC"/>
    <property type="match status" value="1"/>
</dbReference>
<dbReference type="EC" id="2.7.1.148" evidence="3"/>
<dbReference type="Gene3D" id="3.30.70.890">
    <property type="entry name" value="GHMP kinase, C-terminal domain"/>
    <property type="match status" value="1"/>
</dbReference>
<name>A0A645FHV8_9ZZZZ</name>
<protein>
    <submittedName>
        <fullName evidence="3">4-diphosphocytidyl-2-C-methyl-D-erythritol kinase</fullName>
        <ecNumber evidence="3">2.7.1.148</ecNumber>
    </submittedName>
</protein>
<keyword evidence="3" id="KW-0808">Transferase</keyword>
<dbReference type="PANTHER" id="PTHR43527:SF2">
    <property type="entry name" value="4-DIPHOSPHOCYTIDYL-2-C-METHYL-D-ERYTHRITOL KINASE, CHLOROPLASTIC"/>
    <property type="match status" value="1"/>
</dbReference>
<dbReference type="InterPro" id="IPR013750">
    <property type="entry name" value="GHMP_kinase_C_dom"/>
</dbReference>
<dbReference type="SUPFAM" id="SSF55060">
    <property type="entry name" value="GHMP Kinase, C-terminal domain"/>
    <property type="match status" value="1"/>
</dbReference>
<dbReference type="GO" id="GO:0050515">
    <property type="term" value="F:4-(cytidine 5'-diphospho)-2-C-methyl-D-erythritol kinase activity"/>
    <property type="evidence" value="ECO:0007669"/>
    <property type="project" value="UniProtKB-EC"/>
</dbReference>
<proteinExistence type="predicted"/>
<evidence type="ECO:0000256" key="1">
    <source>
        <dbReference type="ARBA" id="ARBA00022741"/>
    </source>
</evidence>
<keyword evidence="1" id="KW-0547">Nucleotide-binding</keyword>
<gene>
    <name evidence="3" type="primary">ispE_39</name>
    <name evidence="3" type="ORF">SDC9_161314</name>
</gene>
<dbReference type="EMBL" id="VSSQ01060562">
    <property type="protein sequence ID" value="MPN13988.1"/>
    <property type="molecule type" value="Genomic_DNA"/>
</dbReference>
<feature type="domain" description="GHMP kinase C-terminal" evidence="2">
    <location>
        <begin position="4"/>
        <end position="58"/>
    </location>
</feature>
<dbReference type="InterPro" id="IPR036554">
    <property type="entry name" value="GHMP_kinase_C_sf"/>
</dbReference>
<dbReference type="GO" id="GO:0000166">
    <property type="term" value="F:nucleotide binding"/>
    <property type="evidence" value="ECO:0007669"/>
    <property type="project" value="UniProtKB-KW"/>
</dbReference>